<name>A0AAV2YMK8_9STRA</name>
<reference evidence="1" key="1">
    <citation type="submission" date="2022-11" db="EMBL/GenBank/DDBJ databases">
        <authorList>
            <person name="Morgan W.R."/>
            <person name="Tartar A."/>
        </authorList>
    </citation>
    <scope>NUCLEOTIDE SEQUENCE</scope>
    <source>
        <strain evidence="1">ARSEF 373</strain>
    </source>
</reference>
<dbReference type="EMBL" id="DAKRPA010000245">
    <property type="protein sequence ID" value="DAZ94543.1"/>
    <property type="molecule type" value="Genomic_DNA"/>
</dbReference>
<dbReference type="AlphaFoldDB" id="A0AAV2YMK8"/>
<organism evidence="1 2">
    <name type="scientific">Lagenidium giganteum</name>
    <dbReference type="NCBI Taxonomy" id="4803"/>
    <lineage>
        <taxon>Eukaryota</taxon>
        <taxon>Sar</taxon>
        <taxon>Stramenopiles</taxon>
        <taxon>Oomycota</taxon>
        <taxon>Peronosporomycetes</taxon>
        <taxon>Pythiales</taxon>
        <taxon>Pythiaceae</taxon>
    </lineage>
</organism>
<evidence type="ECO:0000313" key="1">
    <source>
        <dbReference type="EMBL" id="DAZ94543.1"/>
    </source>
</evidence>
<gene>
    <name evidence="1" type="ORF">N0F65_002195</name>
</gene>
<keyword evidence="2" id="KW-1185">Reference proteome</keyword>
<dbReference type="Proteomes" id="UP001146120">
    <property type="component" value="Unassembled WGS sequence"/>
</dbReference>
<proteinExistence type="predicted"/>
<evidence type="ECO:0000313" key="2">
    <source>
        <dbReference type="Proteomes" id="UP001146120"/>
    </source>
</evidence>
<reference evidence="1" key="2">
    <citation type="journal article" date="2023" name="Microbiol Resour">
        <title>Decontamination and Annotation of the Draft Genome Sequence of the Oomycete Lagenidium giganteum ARSEF 373.</title>
        <authorList>
            <person name="Morgan W.R."/>
            <person name="Tartar A."/>
        </authorList>
    </citation>
    <scope>NUCLEOTIDE SEQUENCE</scope>
    <source>
        <strain evidence="1">ARSEF 373</strain>
    </source>
</reference>
<accession>A0AAV2YMK8</accession>
<comment type="caution">
    <text evidence="1">The sequence shown here is derived from an EMBL/GenBank/DDBJ whole genome shotgun (WGS) entry which is preliminary data.</text>
</comment>
<protein>
    <submittedName>
        <fullName evidence="1">Uncharacterized protein</fullName>
    </submittedName>
</protein>
<sequence>MKKCPTSLTGKGSSFLMKRSSTLMDLTAAINYWHDIGLPPQIYSKRVAGSGSVE</sequence>